<evidence type="ECO:0000313" key="4">
    <source>
        <dbReference type="Proteomes" id="UP000046373"/>
    </source>
</evidence>
<dbReference type="AlphaFoldDB" id="A0A090GQP9"/>
<dbReference type="Proteomes" id="UP000046373">
    <property type="component" value="Unassembled WGS sequence"/>
</dbReference>
<protein>
    <submittedName>
        <fullName evidence="1">Uncharacterized protein</fullName>
    </submittedName>
</protein>
<evidence type="ECO:0000313" key="3">
    <source>
        <dbReference type="Proteomes" id="UP000046122"/>
    </source>
</evidence>
<evidence type="ECO:0000313" key="2">
    <source>
        <dbReference type="EMBL" id="CDX55184.1"/>
    </source>
</evidence>
<proteinExistence type="predicted"/>
<evidence type="ECO:0000313" key="1">
    <source>
        <dbReference type="EMBL" id="CDX44592.1"/>
    </source>
</evidence>
<organism evidence="1 4">
    <name type="scientific">Mesorhizobium plurifarium</name>
    <dbReference type="NCBI Taxonomy" id="69974"/>
    <lineage>
        <taxon>Bacteria</taxon>
        <taxon>Pseudomonadati</taxon>
        <taxon>Pseudomonadota</taxon>
        <taxon>Alphaproteobacteria</taxon>
        <taxon>Hyphomicrobiales</taxon>
        <taxon>Phyllobacteriaceae</taxon>
        <taxon>Mesorhizobium</taxon>
    </lineage>
</organism>
<dbReference type="GeneID" id="31893160"/>
<dbReference type="EMBL" id="CCNB01000043">
    <property type="protein sequence ID" value="CDX44592.1"/>
    <property type="molecule type" value="Genomic_DNA"/>
</dbReference>
<dbReference type="Proteomes" id="UP000046122">
    <property type="component" value="Unassembled WGS sequence"/>
</dbReference>
<dbReference type="EMBL" id="CCNE01000012">
    <property type="protein sequence ID" value="CDX55184.1"/>
    <property type="molecule type" value="Genomic_DNA"/>
</dbReference>
<reference evidence="3 4" key="1">
    <citation type="submission" date="2014-08" db="EMBL/GenBank/DDBJ databases">
        <authorList>
            <person name="Moulin Lionel"/>
        </authorList>
    </citation>
    <scope>NUCLEOTIDE SEQUENCE [LARGE SCALE GENOMIC DNA]</scope>
</reference>
<accession>A0A090GQP9</accession>
<gene>
    <name evidence="2" type="ORF">MPL3365_20404</name>
    <name evidence="1" type="ORF">MPLDJ20_60659</name>
</gene>
<name>A0A090GQP9_MESPL</name>
<sequence length="60" mass="6859">MAEAISFHQILSKLLIFITFMIPCDVCYFPTYSLRLIAYGQQADNREDDRSRSGLGRTGQ</sequence>